<reference evidence="1 2" key="1">
    <citation type="submission" date="2014-02" db="EMBL/GenBank/DDBJ databases">
        <title>The genome sequence of the entomopathogenic fungus Metarhizium robertsii ARSEF 2575.</title>
        <authorList>
            <person name="Giuliano Garisto Donzelli B."/>
            <person name="Roe B.A."/>
            <person name="Macmil S.L."/>
            <person name="Krasnoff S.B."/>
            <person name="Gibson D.M."/>
        </authorList>
    </citation>
    <scope>NUCLEOTIDE SEQUENCE [LARGE SCALE GENOMIC DNA]</scope>
    <source>
        <strain evidence="1 2">ARSEF 2575</strain>
    </source>
</reference>
<dbReference type="Proteomes" id="UP000030151">
    <property type="component" value="Unassembled WGS sequence"/>
</dbReference>
<evidence type="ECO:0000313" key="2">
    <source>
        <dbReference type="Proteomes" id="UP000030151"/>
    </source>
</evidence>
<proteinExistence type="predicted"/>
<dbReference type="InterPro" id="IPR025444">
    <property type="entry name" value="Monooxy_af470"/>
</dbReference>
<accession>A0A0A1URF0</accession>
<dbReference type="Pfam" id="PF13826">
    <property type="entry name" value="Monooxy_af470-like"/>
    <property type="match status" value="1"/>
</dbReference>
<dbReference type="HOGENOM" id="CLU_053354_1_0_1"/>
<name>A0A0A1URF0_9HYPO</name>
<dbReference type="OrthoDB" id="3202396at2759"/>
<gene>
    <name evidence="1" type="ORF">X797_008712</name>
</gene>
<dbReference type="AlphaFoldDB" id="A0A0A1URF0"/>
<comment type="caution">
    <text evidence="1">The sequence shown here is derived from an EMBL/GenBank/DDBJ whole genome shotgun (WGS) entry which is preliminary data.</text>
</comment>
<sequence length="279" mass="30947">MSTNFTGRLSPSDGPHQFGPKSIYSKYVLRVSRLHGVVKYALFQLVISLLVPSKYAVIPCAIVILCFTANIIIHATTPCTGVNPFMENVVLGRTTSQVPFSDGSFGSEPAAQGLVVFNLGIQYNHPLGPLCPLGMEIAERFQKMNKDMLRRREELGLLSVNYWKGATADSENMAVITYYFRNVESIHRFAHEPLHRATWDWYKSHNPTHIGIYHETFIVPEKSYESIYENCSPIGLGRGSVKSVHGKSGNSWVNTLVSADTPALKSQTARLAGSLRKTA</sequence>
<organism evidence="1 2">
    <name type="scientific">Metarhizium robertsii</name>
    <dbReference type="NCBI Taxonomy" id="568076"/>
    <lineage>
        <taxon>Eukaryota</taxon>
        <taxon>Fungi</taxon>
        <taxon>Dikarya</taxon>
        <taxon>Ascomycota</taxon>
        <taxon>Pezizomycotina</taxon>
        <taxon>Sordariomycetes</taxon>
        <taxon>Hypocreomycetidae</taxon>
        <taxon>Hypocreales</taxon>
        <taxon>Clavicipitaceae</taxon>
        <taxon>Metarhizium</taxon>
    </lineage>
</organism>
<dbReference type="EMBL" id="JELW01000029">
    <property type="protein sequence ID" value="EXU98105.1"/>
    <property type="molecule type" value="Genomic_DNA"/>
</dbReference>
<dbReference type="eggNOG" id="ENOG502SKYH">
    <property type="taxonomic scope" value="Eukaryota"/>
</dbReference>
<evidence type="ECO:0000313" key="1">
    <source>
        <dbReference type="EMBL" id="EXU98105.1"/>
    </source>
</evidence>
<protein>
    <submittedName>
        <fullName evidence="1">DUF4188 domain protein</fullName>
    </submittedName>
</protein>